<reference evidence="1" key="1">
    <citation type="journal article" date="2021" name="Open Biol.">
        <title>Shared evolutionary footprints suggest mitochondrial oxidative damage underlies multiple complex I losses in fungi.</title>
        <authorList>
            <person name="Schikora-Tamarit M.A."/>
            <person name="Marcet-Houben M."/>
            <person name="Nosek J."/>
            <person name="Gabaldon T."/>
        </authorList>
    </citation>
    <scope>NUCLEOTIDE SEQUENCE</scope>
    <source>
        <strain evidence="1">CBS2887</strain>
    </source>
</reference>
<comment type="caution">
    <text evidence="1">The sequence shown here is derived from an EMBL/GenBank/DDBJ whole genome shotgun (WGS) entry which is preliminary data.</text>
</comment>
<protein>
    <submittedName>
        <fullName evidence="1">Uncharacterized protein</fullName>
    </submittedName>
</protein>
<evidence type="ECO:0000313" key="1">
    <source>
        <dbReference type="EMBL" id="KAH3680092.1"/>
    </source>
</evidence>
<proteinExistence type="predicted"/>
<gene>
    <name evidence="1" type="ORF">WICPIJ_008390</name>
</gene>
<name>A0A9P8PXP4_WICPI</name>
<dbReference type="EMBL" id="JAEUBG010004784">
    <property type="protein sequence ID" value="KAH3680092.1"/>
    <property type="molecule type" value="Genomic_DNA"/>
</dbReference>
<keyword evidence="2" id="KW-1185">Reference proteome</keyword>
<sequence length="70" mass="7687">MKSISFKLQPPAVALDELKVDIVIVVFDTLLDGVRLEEAVQVKGVSGSMVHVNGVTEHRSTEDIHSLVWC</sequence>
<organism evidence="1 2">
    <name type="scientific">Wickerhamomyces pijperi</name>
    <name type="common">Yeast</name>
    <name type="synonym">Pichia pijperi</name>
    <dbReference type="NCBI Taxonomy" id="599730"/>
    <lineage>
        <taxon>Eukaryota</taxon>
        <taxon>Fungi</taxon>
        <taxon>Dikarya</taxon>
        <taxon>Ascomycota</taxon>
        <taxon>Saccharomycotina</taxon>
        <taxon>Saccharomycetes</taxon>
        <taxon>Phaffomycetales</taxon>
        <taxon>Wickerhamomycetaceae</taxon>
        <taxon>Wickerhamomyces</taxon>
    </lineage>
</organism>
<dbReference type="AlphaFoldDB" id="A0A9P8PXP4"/>
<accession>A0A9P8PXP4</accession>
<evidence type="ECO:0000313" key="2">
    <source>
        <dbReference type="Proteomes" id="UP000774326"/>
    </source>
</evidence>
<dbReference type="Proteomes" id="UP000774326">
    <property type="component" value="Unassembled WGS sequence"/>
</dbReference>
<reference evidence="1" key="2">
    <citation type="submission" date="2021-01" db="EMBL/GenBank/DDBJ databases">
        <authorList>
            <person name="Schikora-Tamarit M.A."/>
        </authorList>
    </citation>
    <scope>NUCLEOTIDE SEQUENCE</scope>
    <source>
        <strain evidence="1">CBS2887</strain>
    </source>
</reference>